<evidence type="ECO:0000313" key="2">
    <source>
        <dbReference type="Proteomes" id="UP000704712"/>
    </source>
</evidence>
<name>A0A8S9TVF0_PHYIN</name>
<dbReference type="EMBL" id="JAACNO010002502">
    <property type="protein sequence ID" value="KAF4132755.1"/>
    <property type="molecule type" value="Genomic_DNA"/>
</dbReference>
<protein>
    <submittedName>
        <fullName evidence="1">Putative centromere DNA-binding protein complex CBF3 subunit domain-containing protein</fullName>
    </submittedName>
</protein>
<dbReference type="AlphaFoldDB" id="A0A8S9TVF0"/>
<reference evidence="1" key="1">
    <citation type="submission" date="2020-03" db="EMBL/GenBank/DDBJ databases">
        <title>Hybrid Assembly of Korean Phytophthora infestans isolates.</title>
        <authorList>
            <person name="Prokchorchik M."/>
            <person name="Lee Y."/>
            <person name="Seo J."/>
            <person name="Cho J.-H."/>
            <person name="Park Y.-E."/>
            <person name="Jang D.-C."/>
            <person name="Im J.-S."/>
            <person name="Choi J.-G."/>
            <person name="Park H.-J."/>
            <person name="Lee G.-B."/>
            <person name="Lee Y.-G."/>
            <person name="Hong S.-Y."/>
            <person name="Cho K."/>
            <person name="Sohn K.H."/>
        </authorList>
    </citation>
    <scope>NUCLEOTIDE SEQUENCE</scope>
    <source>
        <strain evidence="1">KR_2_A2</strain>
    </source>
</reference>
<evidence type="ECO:0000313" key="1">
    <source>
        <dbReference type="EMBL" id="KAF4132755.1"/>
    </source>
</evidence>
<comment type="caution">
    <text evidence="1">The sequence shown here is derived from an EMBL/GenBank/DDBJ whole genome shotgun (WGS) entry which is preliminary data.</text>
</comment>
<organism evidence="1 2">
    <name type="scientific">Phytophthora infestans</name>
    <name type="common">Potato late blight agent</name>
    <name type="synonym">Botrytis infestans</name>
    <dbReference type="NCBI Taxonomy" id="4787"/>
    <lineage>
        <taxon>Eukaryota</taxon>
        <taxon>Sar</taxon>
        <taxon>Stramenopiles</taxon>
        <taxon>Oomycota</taxon>
        <taxon>Peronosporomycetes</taxon>
        <taxon>Peronosporales</taxon>
        <taxon>Peronosporaceae</taxon>
        <taxon>Phytophthora</taxon>
    </lineage>
</organism>
<proteinExistence type="predicted"/>
<dbReference type="Proteomes" id="UP000704712">
    <property type="component" value="Unassembled WGS sequence"/>
</dbReference>
<feature type="non-terminal residue" evidence="1">
    <location>
        <position position="106"/>
    </location>
</feature>
<sequence>MAEKARMLVELRESVQHTYAKSIQMRPTNTQRAFTKHQKEFRDWCAFSILTRFTVTGEKFHLFLEEINSHPSPRYAAVTALLKLTEYDEDERKRKNLEDHGSDSLL</sequence>
<dbReference type="GO" id="GO:0003677">
    <property type="term" value="F:DNA binding"/>
    <property type="evidence" value="ECO:0007669"/>
    <property type="project" value="UniProtKB-KW"/>
</dbReference>
<accession>A0A8S9TVF0</accession>
<keyword evidence="1" id="KW-0238">DNA-binding</keyword>
<gene>
    <name evidence="1" type="ORF">GN958_ATG18053</name>
</gene>